<proteinExistence type="predicted"/>
<accession>A0A8T0MSQ3</accession>
<dbReference type="Proteomes" id="UP000823388">
    <property type="component" value="Chromosome 9N"/>
</dbReference>
<feature type="region of interest" description="Disordered" evidence="1">
    <location>
        <begin position="1"/>
        <end position="20"/>
    </location>
</feature>
<evidence type="ECO:0000256" key="1">
    <source>
        <dbReference type="SAM" id="MobiDB-lite"/>
    </source>
</evidence>
<evidence type="ECO:0000313" key="2">
    <source>
        <dbReference type="EMBL" id="KAG2540065.1"/>
    </source>
</evidence>
<dbReference type="AlphaFoldDB" id="A0A8T0MSQ3"/>
<name>A0A8T0MSQ3_PANVG</name>
<reference evidence="2 3" key="1">
    <citation type="submission" date="2020-05" db="EMBL/GenBank/DDBJ databases">
        <title>WGS assembly of Panicum virgatum.</title>
        <authorList>
            <person name="Lovell J.T."/>
            <person name="Jenkins J."/>
            <person name="Shu S."/>
            <person name="Juenger T.E."/>
            <person name="Schmutz J."/>
        </authorList>
    </citation>
    <scope>NUCLEOTIDE SEQUENCE [LARGE SCALE GENOMIC DNA]</scope>
    <source>
        <strain evidence="3">cv. AP13</strain>
    </source>
</reference>
<keyword evidence="3" id="KW-1185">Reference proteome</keyword>
<sequence length="276" mass="31263">MAEREAAGGGGRRRRRSWRWSAWRGAPKRRVGRRQGASCREGDVVEAVRVGRGSVGLHTRHCTRRHLRGGARGVRPGAEGLLHRAAPWQPRWRRRPEGAGRVRAAAAVAARPQLRVRIRRTARGRVPRLARLCHSTGGVWRYSPRILEEPAIPRIDGVGAYRYPSPGARTTPKLWLWSKGCWQCLHTDHGVTEEEPVDEQYREQVCEEQSREPEPEDPYREQDFPEGFEDCDERWAANQHPARTASGDEQRPGLLATRAMERPTCAASTHSFSITL</sequence>
<organism evidence="2 3">
    <name type="scientific">Panicum virgatum</name>
    <name type="common">Blackwell switchgrass</name>
    <dbReference type="NCBI Taxonomy" id="38727"/>
    <lineage>
        <taxon>Eukaryota</taxon>
        <taxon>Viridiplantae</taxon>
        <taxon>Streptophyta</taxon>
        <taxon>Embryophyta</taxon>
        <taxon>Tracheophyta</taxon>
        <taxon>Spermatophyta</taxon>
        <taxon>Magnoliopsida</taxon>
        <taxon>Liliopsida</taxon>
        <taxon>Poales</taxon>
        <taxon>Poaceae</taxon>
        <taxon>PACMAD clade</taxon>
        <taxon>Panicoideae</taxon>
        <taxon>Panicodae</taxon>
        <taxon>Paniceae</taxon>
        <taxon>Panicinae</taxon>
        <taxon>Panicum</taxon>
        <taxon>Panicum sect. Hiantes</taxon>
    </lineage>
</organism>
<comment type="caution">
    <text evidence="2">The sequence shown here is derived from an EMBL/GenBank/DDBJ whole genome shotgun (WGS) entry which is preliminary data.</text>
</comment>
<protein>
    <submittedName>
        <fullName evidence="2">Uncharacterized protein</fullName>
    </submittedName>
</protein>
<feature type="compositionally biased region" description="Basic and acidic residues" evidence="1">
    <location>
        <begin position="199"/>
        <end position="223"/>
    </location>
</feature>
<dbReference type="EMBL" id="CM029054">
    <property type="protein sequence ID" value="KAG2540065.1"/>
    <property type="molecule type" value="Genomic_DNA"/>
</dbReference>
<feature type="compositionally biased region" description="Polar residues" evidence="1">
    <location>
        <begin position="266"/>
        <end position="276"/>
    </location>
</feature>
<feature type="region of interest" description="Disordered" evidence="1">
    <location>
        <begin position="192"/>
        <end position="276"/>
    </location>
</feature>
<gene>
    <name evidence="2" type="ORF">PVAP13_9NG511700</name>
</gene>
<evidence type="ECO:0000313" key="3">
    <source>
        <dbReference type="Proteomes" id="UP000823388"/>
    </source>
</evidence>